<evidence type="ECO:0000313" key="1">
    <source>
        <dbReference type="EMBL" id="OQU83652.1"/>
    </source>
</evidence>
<dbReference type="AlphaFoldDB" id="A0A1Z5RIR6"/>
<sequence length="503" mass="56766">MAHIKLEAALETSTKWNITTSAPLLRWQSKLKRAAQECDDTLRRCRQRLQEEEDTVRSSSFPTQIAYAARSFVASIFSRDGEDELRGAAAVRRFERFADGASEFLKYVELGGTPRRYMFFDPLIRHLLAGKGTKYCFVRGSQHLSFLLQPISPPNREMEVALTLLLKDSNALENNFILALNLRLSESIDIVGVAVSCLQLFMPHLSSTVETVKTKLTQVPMQDLCWVSSVCELHNSLYSNCCKWFQPNPLCCQQLDHYYARSYSATSSSSESLLCDIYLEPVMQVYLLAHVSLSVGNNKQRAVIDGESKTSCTRDLPYLKLGMHFWPHTCSEDLSPTVGGSATETVNGEAMQHGSLYANISFEQLGKMMLPKAVDCLHGNVEASSYQMLWKSKHGGSYLRVEKMSRRLTTRKDMGGKCSERQQAKKVQGWASVNNEFMNSWIAHAPAKLLGSAVDWFQKEKRFPQPLLFKTNSCVHDCPSMLLCLKYFRSMASKIKSLSMFNA</sequence>
<gene>
    <name evidence="1" type="ORF">SORBI_3005G153900</name>
</gene>
<reference evidence="2" key="2">
    <citation type="journal article" date="2018" name="Plant J.">
        <title>The Sorghum bicolor reference genome: improved assembly, gene annotations, a transcriptome atlas, and signatures of genome organization.</title>
        <authorList>
            <person name="McCormick R.F."/>
            <person name="Truong S.K."/>
            <person name="Sreedasyam A."/>
            <person name="Jenkins J."/>
            <person name="Shu S."/>
            <person name="Sims D."/>
            <person name="Kennedy M."/>
            <person name="Amirebrahimi M."/>
            <person name="Weers B.D."/>
            <person name="McKinley B."/>
            <person name="Mattison A."/>
            <person name="Morishige D.T."/>
            <person name="Grimwood J."/>
            <person name="Schmutz J."/>
            <person name="Mullet J.E."/>
        </authorList>
    </citation>
    <scope>NUCLEOTIDE SEQUENCE [LARGE SCALE GENOMIC DNA]</scope>
    <source>
        <strain evidence="2">cv. BTx623</strain>
    </source>
</reference>
<name>A0A1Z5RIR6_SORBI</name>
<reference evidence="1 2" key="1">
    <citation type="journal article" date="2009" name="Nature">
        <title>The Sorghum bicolor genome and the diversification of grasses.</title>
        <authorList>
            <person name="Paterson A.H."/>
            <person name="Bowers J.E."/>
            <person name="Bruggmann R."/>
            <person name="Dubchak I."/>
            <person name="Grimwood J."/>
            <person name="Gundlach H."/>
            <person name="Haberer G."/>
            <person name="Hellsten U."/>
            <person name="Mitros T."/>
            <person name="Poliakov A."/>
            <person name="Schmutz J."/>
            <person name="Spannagl M."/>
            <person name="Tang H."/>
            <person name="Wang X."/>
            <person name="Wicker T."/>
            <person name="Bharti A.K."/>
            <person name="Chapman J."/>
            <person name="Feltus F.A."/>
            <person name="Gowik U."/>
            <person name="Grigoriev I.V."/>
            <person name="Lyons E."/>
            <person name="Maher C.A."/>
            <person name="Martis M."/>
            <person name="Narechania A."/>
            <person name="Otillar R.P."/>
            <person name="Penning B.W."/>
            <person name="Salamov A.A."/>
            <person name="Wang Y."/>
            <person name="Zhang L."/>
            <person name="Carpita N.C."/>
            <person name="Freeling M."/>
            <person name="Gingle A.R."/>
            <person name="Hash C.T."/>
            <person name="Keller B."/>
            <person name="Klein P."/>
            <person name="Kresovich S."/>
            <person name="McCann M.C."/>
            <person name="Ming R."/>
            <person name="Peterson D.G."/>
            <person name="Mehboob-ur-Rahman"/>
            <person name="Ware D."/>
            <person name="Westhoff P."/>
            <person name="Mayer K.F."/>
            <person name="Messing J."/>
            <person name="Rokhsar D.S."/>
        </authorList>
    </citation>
    <scope>NUCLEOTIDE SEQUENCE [LARGE SCALE GENOMIC DNA]</scope>
    <source>
        <strain evidence="2">cv. BTx623</strain>
    </source>
</reference>
<dbReference type="Gramene" id="OQU83652">
    <property type="protein sequence ID" value="OQU83652"/>
    <property type="gene ID" value="SORBI_3005G153900"/>
</dbReference>
<dbReference type="Pfam" id="PF08224">
    <property type="entry name" value="DUF1719"/>
    <property type="match status" value="1"/>
</dbReference>
<dbReference type="OMA" id="NSWIAHA"/>
<protein>
    <submittedName>
        <fullName evidence="1">Uncharacterized protein</fullName>
    </submittedName>
</protein>
<keyword evidence="2" id="KW-1185">Reference proteome</keyword>
<dbReference type="InterPro" id="IPR013181">
    <property type="entry name" value="DUF1719"/>
</dbReference>
<dbReference type="PANTHER" id="PTHR33377:SF99">
    <property type="entry name" value="OSJNBB0004G23.8-LIKE PROTEIN"/>
    <property type="match status" value="1"/>
</dbReference>
<dbReference type="EMBL" id="CM000764">
    <property type="protein sequence ID" value="OQU83652.1"/>
    <property type="molecule type" value="Genomic_DNA"/>
</dbReference>
<dbReference type="SMART" id="SM01157">
    <property type="entry name" value="DUF1719"/>
    <property type="match status" value="1"/>
</dbReference>
<accession>A0A1Z5RIR6</accession>
<dbReference type="Proteomes" id="UP000000768">
    <property type="component" value="Chromosome 5"/>
</dbReference>
<dbReference type="PANTHER" id="PTHR33377">
    <property type="entry name" value="OS10G0134700 PROTEIN-RELATED"/>
    <property type="match status" value="1"/>
</dbReference>
<dbReference type="InParanoid" id="A0A1Z5RIR6"/>
<evidence type="ECO:0000313" key="2">
    <source>
        <dbReference type="Proteomes" id="UP000000768"/>
    </source>
</evidence>
<proteinExistence type="predicted"/>
<organism evidence="1 2">
    <name type="scientific">Sorghum bicolor</name>
    <name type="common">Sorghum</name>
    <name type="synonym">Sorghum vulgare</name>
    <dbReference type="NCBI Taxonomy" id="4558"/>
    <lineage>
        <taxon>Eukaryota</taxon>
        <taxon>Viridiplantae</taxon>
        <taxon>Streptophyta</taxon>
        <taxon>Embryophyta</taxon>
        <taxon>Tracheophyta</taxon>
        <taxon>Spermatophyta</taxon>
        <taxon>Magnoliopsida</taxon>
        <taxon>Liliopsida</taxon>
        <taxon>Poales</taxon>
        <taxon>Poaceae</taxon>
        <taxon>PACMAD clade</taxon>
        <taxon>Panicoideae</taxon>
        <taxon>Andropogonodae</taxon>
        <taxon>Andropogoneae</taxon>
        <taxon>Sorghinae</taxon>
        <taxon>Sorghum</taxon>
    </lineage>
</organism>